<dbReference type="InterPro" id="IPR014729">
    <property type="entry name" value="Rossmann-like_a/b/a_fold"/>
</dbReference>
<proteinExistence type="predicted"/>
<dbReference type="EC" id="6.3.4.19" evidence="1"/>
<keyword evidence="4" id="KW-0547">Nucleotide-binding</keyword>
<dbReference type="GO" id="GO:0008033">
    <property type="term" value="P:tRNA processing"/>
    <property type="evidence" value="ECO:0007669"/>
    <property type="project" value="UniProtKB-KW"/>
</dbReference>
<feature type="domain" description="tRNA(Ile)-lysidine/2-thiocytidine synthase N-terminal" evidence="7">
    <location>
        <begin position="26"/>
        <end position="153"/>
    </location>
</feature>
<dbReference type="GO" id="GO:0005524">
    <property type="term" value="F:ATP binding"/>
    <property type="evidence" value="ECO:0007669"/>
    <property type="project" value="UniProtKB-KW"/>
</dbReference>
<dbReference type="EMBL" id="UINC01039590">
    <property type="protein sequence ID" value="SVB38296.1"/>
    <property type="molecule type" value="Genomic_DNA"/>
</dbReference>
<name>A0A382DIJ1_9ZZZZ</name>
<evidence type="ECO:0000256" key="3">
    <source>
        <dbReference type="ARBA" id="ARBA00022694"/>
    </source>
</evidence>
<comment type="catalytic activity">
    <reaction evidence="6">
        <text>cytidine(34) in tRNA(Ile2) + L-lysine + ATP = lysidine(34) in tRNA(Ile2) + AMP + diphosphate + H(+)</text>
        <dbReference type="Rhea" id="RHEA:43744"/>
        <dbReference type="Rhea" id="RHEA-COMP:10625"/>
        <dbReference type="Rhea" id="RHEA-COMP:10670"/>
        <dbReference type="ChEBI" id="CHEBI:15378"/>
        <dbReference type="ChEBI" id="CHEBI:30616"/>
        <dbReference type="ChEBI" id="CHEBI:32551"/>
        <dbReference type="ChEBI" id="CHEBI:33019"/>
        <dbReference type="ChEBI" id="CHEBI:82748"/>
        <dbReference type="ChEBI" id="CHEBI:83665"/>
        <dbReference type="ChEBI" id="CHEBI:456215"/>
        <dbReference type="EC" id="6.3.4.19"/>
    </reaction>
</comment>
<dbReference type="PANTHER" id="PTHR43033">
    <property type="entry name" value="TRNA(ILE)-LYSIDINE SYNTHASE-RELATED"/>
    <property type="match status" value="1"/>
</dbReference>
<accession>A0A382DIJ1</accession>
<dbReference type="AlphaFoldDB" id="A0A382DIJ1"/>
<keyword evidence="2" id="KW-0436">Ligase</keyword>
<dbReference type="InterPro" id="IPR011063">
    <property type="entry name" value="TilS/TtcA_N"/>
</dbReference>
<dbReference type="SUPFAM" id="SSF52402">
    <property type="entry name" value="Adenine nucleotide alpha hydrolases-like"/>
    <property type="match status" value="1"/>
</dbReference>
<reference evidence="8" key="1">
    <citation type="submission" date="2018-05" db="EMBL/GenBank/DDBJ databases">
        <authorList>
            <person name="Lanie J.A."/>
            <person name="Ng W.-L."/>
            <person name="Kazmierczak K.M."/>
            <person name="Andrzejewski T.M."/>
            <person name="Davidsen T.M."/>
            <person name="Wayne K.J."/>
            <person name="Tettelin H."/>
            <person name="Glass J.I."/>
            <person name="Rusch D."/>
            <person name="Podicherti R."/>
            <person name="Tsui H.-C.T."/>
            <person name="Winkler M.E."/>
        </authorList>
    </citation>
    <scope>NUCLEOTIDE SEQUENCE</scope>
</reference>
<dbReference type="Gene3D" id="3.40.50.620">
    <property type="entry name" value="HUPs"/>
    <property type="match status" value="1"/>
</dbReference>
<evidence type="ECO:0000256" key="6">
    <source>
        <dbReference type="ARBA" id="ARBA00048539"/>
    </source>
</evidence>
<evidence type="ECO:0000256" key="5">
    <source>
        <dbReference type="ARBA" id="ARBA00022840"/>
    </source>
</evidence>
<organism evidence="8">
    <name type="scientific">marine metagenome</name>
    <dbReference type="NCBI Taxonomy" id="408172"/>
    <lineage>
        <taxon>unclassified sequences</taxon>
        <taxon>metagenomes</taxon>
        <taxon>ecological metagenomes</taxon>
    </lineage>
</organism>
<keyword evidence="5" id="KW-0067">ATP-binding</keyword>
<dbReference type="InterPro" id="IPR012094">
    <property type="entry name" value="tRNA_Ile_lys_synt"/>
</dbReference>
<gene>
    <name evidence="8" type="ORF">METZ01_LOCUS191150</name>
</gene>
<evidence type="ECO:0000256" key="1">
    <source>
        <dbReference type="ARBA" id="ARBA00013267"/>
    </source>
</evidence>
<evidence type="ECO:0000259" key="7">
    <source>
        <dbReference type="Pfam" id="PF01171"/>
    </source>
</evidence>
<evidence type="ECO:0000313" key="8">
    <source>
        <dbReference type="EMBL" id="SVB38296.1"/>
    </source>
</evidence>
<protein>
    <recommendedName>
        <fullName evidence="1">tRNA(Ile)-lysidine synthetase</fullName>
        <ecNumber evidence="1">6.3.4.19</ecNumber>
    </recommendedName>
</protein>
<dbReference type="GO" id="GO:0032267">
    <property type="term" value="F:tRNA(Ile)-lysidine synthase activity"/>
    <property type="evidence" value="ECO:0007669"/>
    <property type="project" value="UniProtKB-EC"/>
</dbReference>
<dbReference type="CDD" id="cd01992">
    <property type="entry name" value="TilS_N"/>
    <property type="match status" value="1"/>
</dbReference>
<dbReference type="Pfam" id="PF01171">
    <property type="entry name" value="ATP_bind_3"/>
    <property type="match status" value="1"/>
</dbReference>
<dbReference type="PANTHER" id="PTHR43033:SF1">
    <property type="entry name" value="TRNA(ILE)-LYSIDINE SYNTHASE-RELATED"/>
    <property type="match status" value="1"/>
</dbReference>
<sequence length="159" mass="17625">MELFLEKLSLALAQQLPLPEKVTCYGVAFSGGLDSSVLLTGLARLDHMPVRALHVNHGLHPDSNQWEDHCRSVAVSLGVDFESLRVSIKPRPGKSLEAQARAIRYQALESMLWPNELLLTAHHAEDQLETILLRLLRGSGVKGLRGIASLRRFGVHYMA</sequence>
<evidence type="ECO:0000256" key="4">
    <source>
        <dbReference type="ARBA" id="ARBA00022741"/>
    </source>
</evidence>
<evidence type="ECO:0000256" key="2">
    <source>
        <dbReference type="ARBA" id="ARBA00022598"/>
    </source>
</evidence>
<dbReference type="InterPro" id="IPR012795">
    <property type="entry name" value="tRNA_Ile_lys_synt_N"/>
</dbReference>
<keyword evidence="3" id="KW-0819">tRNA processing</keyword>
<dbReference type="NCBIfam" id="TIGR02432">
    <property type="entry name" value="lysidine_TilS_N"/>
    <property type="match status" value="1"/>
</dbReference>
<feature type="non-terminal residue" evidence="8">
    <location>
        <position position="159"/>
    </location>
</feature>